<dbReference type="Proteomes" id="UP000014252">
    <property type="component" value="Unassembled WGS sequence"/>
</dbReference>
<comment type="caution">
    <text evidence="1">The sequence shown here is derived from an EMBL/GenBank/DDBJ whole genome shotgun (WGS) entry which is preliminary data.</text>
</comment>
<dbReference type="AlphaFoldDB" id="A0A8E0IQV0"/>
<evidence type="ECO:0000313" key="2">
    <source>
        <dbReference type="Proteomes" id="UP000014252"/>
    </source>
</evidence>
<protein>
    <submittedName>
        <fullName evidence="1">Uncharacterized protein</fullName>
    </submittedName>
</protein>
<feature type="non-terminal residue" evidence="1">
    <location>
        <position position="1"/>
    </location>
</feature>
<accession>A0A8E0IQV0</accession>
<sequence length="64" mass="6960">ILPHSRLVTVGVFVLISSSRTSDSLIKNGLEKGGQLTVAAKFGRLGLPHETRYDRTIRKNIGGK</sequence>
<evidence type="ECO:0000313" key="1">
    <source>
        <dbReference type="EMBL" id="EPC71754.1"/>
    </source>
</evidence>
<reference evidence="1 2" key="1">
    <citation type="journal article" date="2013" name="PLoS ONE">
        <title>Lactobacillus paracasei comparative genomics: towards species pan-genome definition and exploitation of diversity.</title>
        <authorList>
            <person name="Smokvina T."/>
            <person name="Wels M."/>
            <person name="Polka J."/>
            <person name="Chervaux C."/>
            <person name="Brisse S."/>
            <person name="Boekhorst J."/>
            <person name="van Hylckama Vlieg J.E."/>
            <person name="Siezen R.J."/>
        </authorList>
    </citation>
    <scope>NUCLEOTIDE SEQUENCE [LARGE SCALE GENOMIC DNA]</scope>
    <source>
        <strain evidence="1 2">Lpp71</strain>
    </source>
</reference>
<proteinExistence type="predicted"/>
<gene>
    <name evidence="1" type="ORF">Lpp71_12555</name>
</gene>
<name>A0A8E0IQV0_LACPA</name>
<dbReference type="EMBL" id="ANKD01000633">
    <property type="protein sequence ID" value="EPC71754.1"/>
    <property type="molecule type" value="Genomic_DNA"/>
</dbReference>
<organism evidence="1 2">
    <name type="scientific">Lacticaseibacillus paracasei subsp. paracasei Lpp71</name>
    <dbReference type="NCBI Taxonomy" id="1256207"/>
    <lineage>
        <taxon>Bacteria</taxon>
        <taxon>Bacillati</taxon>
        <taxon>Bacillota</taxon>
        <taxon>Bacilli</taxon>
        <taxon>Lactobacillales</taxon>
        <taxon>Lactobacillaceae</taxon>
        <taxon>Lacticaseibacillus</taxon>
    </lineage>
</organism>